<sequence>MNKLRLAGVLLLAFMGVAVDFSSYLLSVVSDAFFIGALVFIVWSPLMAGSKNP</sequence>
<evidence type="ECO:0000313" key="3">
    <source>
        <dbReference type="Proteomes" id="UP001617689"/>
    </source>
</evidence>
<name>A0ABW8GEB7_9GAMM</name>
<feature type="transmembrane region" description="Helical" evidence="1">
    <location>
        <begin position="28"/>
        <end position="48"/>
    </location>
</feature>
<comment type="caution">
    <text evidence="2">The sequence shown here is derived from an EMBL/GenBank/DDBJ whole genome shotgun (WGS) entry which is preliminary data.</text>
</comment>
<proteinExistence type="predicted"/>
<reference evidence="2 3" key="1">
    <citation type="submission" date="2024-10" db="EMBL/GenBank/DDBJ databases">
        <authorList>
            <person name="Lu C.-H."/>
        </authorList>
    </citation>
    <scope>NUCLEOTIDE SEQUENCE [LARGE SCALE GENOMIC DNA]</scope>
    <source>
        <strain evidence="2 3">22ZTDG03-2</strain>
    </source>
</reference>
<dbReference type="RefSeq" id="WP_400350818.1">
    <property type="nucleotide sequence ID" value="NZ_JBIXLL010000011.1"/>
</dbReference>
<accession>A0ABW8GEB7</accession>
<organism evidence="2 3">
    <name type="scientific">Pectobacterium actinidiae</name>
    <dbReference type="NCBI Taxonomy" id="1507808"/>
    <lineage>
        <taxon>Bacteria</taxon>
        <taxon>Pseudomonadati</taxon>
        <taxon>Pseudomonadota</taxon>
        <taxon>Gammaproteobacteria</taxon>
        <taxon>Enterobacterales</taxon>
        <taxon>Pectobacteriaceae</taxon>
        <taxon>Pectobacterium</taxon>
    </lineage>
</organism>
<dbReference type="Proteomes" id="UP001617689">
    <property type="component" value="Unassembled WGS sequence"/>
</dbReference>
<protein>
    <submittedName>
        <fullName evidence="2">DUF3927 domain-containing protein</fullName>
    </submittedName>
</protein>
<keyword evidence="1" id="KW-1133">Transmembrane helix</keyword>
<dbReference type="EMBL" id="JBIXLL010000011">
    <property type="protein sequence ID" value="MFJ5431029.1"/>
    <property type="molecule type" value="Genomic_DNA"/>
</dbReference>
<keyword evidence="3" id="KW-1185">Reference proteome</keyword>
<gene>
    <name evidence="2" type="ORF">ACIPUP_17985</name>
</gene>
<keyword evidence="1" id="KW-0472">Membrane</keyword>
<evidence type="ECO:0000256" key="1">
    <source>
        <dbReference type="SAM" id="Phobius"/>
    </source>
</evidence>
<evidence type="ECO:0000313" key="2">
    <source>
        <dbReference type="EMBL" id="MFJ5431029.1"/>
    </source>
</evidence>
<keyword evidence="1" id="KW-0812">Transmembrane</keyword>